<feature type="region of interest" description="Disordered" evidence="1">
    <location>
        <begin position="604"/>
        <end position="674"/>
    </location>
</feature>
<dbReference type="EMBL" id="JGZP01000029">
    <property type="protein sequence ID" value="KFI92579.1"/>
    <property type="molecule type" value="Genomic_DNA"/>
</dbReference>
<feature type="compositionally biased region" description="Basic and acidic residues" evidence="1">
    <location>
        <begin position="216"/>
        <end position="235"/>
    </location>
</feature>
<dbReference type="Proteomes" id="UP000029004">
    <property type="component" value="Unassembled WGS sequence"/>
</dbReference>
<dbReference type="AlphaFoldDB" id="A0A087DAM9"/>
<name>A0A087DAM9_9BIFI</name>
<organism evidence="2 3">
    <name type="scientific">Bifidobacterium stellenboschense</name>
    <dbReference type="NCBI Taxonomy" id="762211"/>
    <lineage>
        <taxon>Bacteria</taxon>
        <taxon>Bacillati</taxon>
        <taxon>Actinomycetota</taxon>
        <taxon>Actinomycetes</taxon>
        <taxon>Bifidobacteriales</taxon>
        <taxon>Bifidobacteriaceae</taxon>
        <taxon>Bifidobacterium</taxon>
    </lineage>
</organism>
<feature type="region of interest" description="Disordered" evidence="1">
    <location>
        <begin position="729"/>
        <end position="763"/>
    </location>
</feature>
<feature type="compositionally biased region" description="Basic residues" evidence="1">
    <location>
        <begin position="403"/>
        <end position="413"/>
    </location>
</feature>
<protein>
    <submittedName>
        <fullName evidence="2">Uncharacterized protein</fullName>
    </submittedName>
</protein>
<sequence length="763" mass="83328">MVRKVERGWSGAAAGRGGGGSLPQSRCAGQPPRQRGPVLPTCLPKVLYFGLGAEEAGVLAAVEGHEFGVRAGFDASAVIEDDDMVRVFGVGHAVRDHDDRPAVLVREVADRVEDERLAFHVDAAGRLVEHVDPRVVQKGACDGDALALPAGQVRGVLFDHHVESIGLRAHEIVDAGTLQRLPHHRIRIRRGVVVDPFRQRHREVVAQRAGEQVAARADHRDGARQRLAGKRRDLDAGETQRAGVSGERAGEQRGGRRFAGTGDADDGGELAGTRVEGDVGERGRDVGAARRAGRVAGTVAGTVAVRVGDVVERDVETGVVRFGQVGVAALRFGRVEQCEDAFRGGHAVHRDVEERAELAQRDEEVGGQQDDEQQRGERHRRAGEREQVGHEIRGVGEPAVHVGRPHGGGRARGRATGGEAPQGDADAGRGAAVGDRVHRGEGTQLDLEDAHRHHAEVLGLVVEFAGGARVGVERLQRLEALQVVEERGAHVRVAAPVFLERAGGAHRDHADHDDDERRADEERDGGRQVHRRDHGEQGERREDRVEQLRQEQVEERLDLFDALAGGLDDVGGLHTLRVGGAEREHLAVQLLAQREFDAFGGLGAEARGSGRRQISHDRGGDDDETVEDCVARHRRDGVAGTGEQVREQGDDRRHERDVGEQTHPHAGDLTGDQTAYAGYQPEQSFVEHVSPFRRSQATVTENEAEWKGWWQSTKDDGAVVAWRTTRARLRARNLGDDRPEPRPRHRDMRIVGRRPATEERKER</sequence>
<feature type="region of interest" description="Disordered" evidence="1">
    <location>
        <begin position="503"/>
        <end position="548"/>
    </location>
</feature>
<feature type="region of interest" description="Disordered" evidence="1">
    <location>
        <begin position="357"/>
        <end position="432"/>
    </location>
</feature>
<feature type="region of interest" description="Disordered" evidence="1">
    <location>
        <begin position="1"/>
        <end position="35"/>
    </location>
</feature>
<reference evidence="2 3" key="1">
    <citation type="submission" date="2014-03" db="EMBL/GenBank/DDBJ databases">
        <title>Genomics of Bifidobacteria.</title>
        <authorList>
            <person name="Ventura M."/>
            <person name="Milani C."/>
            <person name="Lugli G.A."/>
        </authorList>
    </citation>
    <scope>NUCLEOTIDE SEQUENCE [LARGE SCALE GENOMIC DNA]</scope>
    <source>
        <strain evidence="2 3">DSM 23968</strain>
    </source>
</reference>
<feature type="region of interest" description="Disordered" evidence="1">
    <location>
        <begin position="208"/>
        <end position="284"/>
    </location>
</feature>
<comment type="caution">
    <text evidence="2">The sequence shown here is derived from an EMBL/GenBank/DDBJ whole genome shotgun (WGS) entry which is preliminary data.</text>
</comment>
<evidence type="ECO:0000313" key="3">
    <source>
        <dbReference type="Proteomes" id="UP000029004"/>
    </source>
</evidence>
<dbReference type="STRING" id="762211.BSTEL_2162"/>
<keyword evidence="3" id="KW-1185">Reference proteome</keyword>
<proteinExistence type="predicted"/>
<feature type="compositionally biased region" description="Basic and acidic residues" evidence="1">
    <location>
        <begin position="383"/>
        <end position="394"/>
    </location>
</feature>
<feature type="compositionally biased region" description="Low complexity" evidence="1">
    <location>
        <begin position="423"/>
        <end position="432"/>
    </location>
</feature>
<accession>A0A087DAM9</accession>
<feature type="compositionally biased region" description="Basic and acidic residues" evidence="1">
    <location>
        <begin position="275"/>
        <end position="284"/>
    </location>
</feature>
<evidence type="ECO:0000256" key="1">
    <source>
        <dbReference type="SAM" id="MobiDB-lite"/>
    </source>
</evidence>
<evidence type="ECO:0000313" key="2">
    <source>
        <dbReference type="EMBL" id="KFI92579.1"/>
    </source>
</evidence>
<feature type="compositionally biased region" description="Basic and acidic residues" evidence="1">
    <location>
        <begin position="644"/>
        <end position="666"/>
    </location>
</feature>
<feature type="compositionally biased region" description="Basic and acidic residues" evidence="1">
    <location>
        <begin position="733"/>
        <end position="742"/>
    </location>
</feature>
<gene>
    <name evidence="2" type="ORF">BSTEL_2162</name>
</gene>